<feature type="region of interest" description="Disordered" evidence="1">
    <location>
        <begin position="76"/>
        <end position="98"/>
    </location>
</feature>
<dbReference type="InterPro" id="IPR007037">
    <property type="entry name" value="SIP_rossman_dom"/>
</dbReference>
<evidence type="ECO:0000313" key="4">
    <source>
        <dbReference type="Proteomes" id="UP000717996"/>
    </source>
</evidence>
<proteinExistence type="predicted"/>
<dbReference type="EMBL" id="JAANIT010011824">
    <property type="protein sequence ID" value="KAG1523103.1"/>
    <property type="molecule type" value="Genomic_DNA"/>
</dbReference>
<reference evidence="3" key="1">
    <citation type="journal article" date="2020" name="Microb. Genom.">
        <title>Genetic diversity of clinical and environmental Mucorales isolates obtained from an investigation of mucormycosis cases among solid organ transplant recipients.</title>
        <authorList>
            <person name="Nguyen M.H."/>
            <person name="Kaul D."/>
            <person name="Muto C."/>
            <person name="Cheng S.J."/>
            <person name="Richter R.A."/>
            <person name="Bruno V.M."/>
            <person name="Liu G."/>
            <person name="Beyhan S."/>
            <person name="Sundermann A.J."/>
            <person name="Mounaud S."/>
            <person name="Pasculle A.W."/>
            <person name="Nierman W.C."/>
            <person name="Driscoll E."/>
            <person name="Cumbie R."/>
            <person name="Clancy C.J."/>
            <person name="Dupont C.L."/>
        </authorList>
    </citation>
    <scope>NUCLEOTIDE SEQUENCE</scope>
    <source>
        <strain evidence="3">GL16</strain>
    </source>
</reference>
<evidence type="ECO:0000259" key="2">
    <source>
        <dbReference type="Pfam" id="PF04954"/>
    </source>
</evidence>
<dbReference type="Proteomes" id="UP000717996">
    <property type="component" value="Unassembled WGS sequence"/>
</dbReference>
<organism evidence="3 4">
    <name type="scientific">Rhizopus oryzae</name>
    <name type="common">Mucormycosis agent</name>
    <name type="synonym">Rhizopus arrhizus var. delemar</name>
    <dbReference type="NCBI Taxonomy" id="64495"/>
    <lineage>
        <taxon>Eukaryota</taxon>
        <taxon>Fungi</taxon>
        <taxon>Fungi incertae sedis</taxon>
        <taxon>Mucoromycota</taxon>
        <taxon>Mucoromycotina</taxon>
        <taxon>Mucoromycetes</taxon>
        <taxon>Mucorales</taxon>
        <taxon>Mucorineae</taxon>
        <taxon>Rhizopodaceae</taxon>
        <taxon>Rhizopus</taxon>
    </lineage>
</organism>
<gene>
    <name evidence="3" type="ORF">G6F51_014551</name>
</gene>
<dbReference type="InterPro" id="IPR039261">
    <property type="entry name" value="FNR_nucleotide-bd"/>
</dbReference>
<dbReference type="Pfam" id="PF04954">
    <property type="entry name" value="SIP"/>
    <property type="match status" value="1"/>
</dbReference>
<sequence>MHARPGARVVLLAPDADCAARSEGWEWKPPAGVDQVLLVADETALQAVAGILEELAALADPPRTLALLEVAQAGGLRPASAAGGAGTPGSGLERGRRR</sequence>
<feature type="domain" description="SIP-like Rossmann fold" evidence="2">
    <location>
        <begin position="34"/>
        <end position="81"/>
    </location>
</feature>
<protein>
    <recommendedName>
        <fullName evidence="2">SIP-like Rossmann fold domain-containing protein</fullName>
    </recommendedName>
</protein>
<accession>A0A9P6XLP4</accession>
<comment type="caution">
    <text evidence="3">The sequence shown here is derived from an EMBL/GenBank/DDBJ whole genome shotgun (WGS) entry which is preliminary data.</text>
</comment>
<evidence type="ECO:0000313" key="3">
    <source>
        <dbReference type="EMBL" id="KAG1523103.1"/>
    </source>
</evidence>
<dbReference type="Gene3D" id="3.40.50.80">
    <property type="entry name" value="Nucleotide-binding domain of ferredoxin-NADP reductase (FNR) module"/>
    <property type="match status" value="1"/>
</dbReference>
<dbReference type="AlphaFoldDB" id="A0A9P6XLP4"/>
<name>A0A9P6XLP4_RHIOR</name>
<evidence type="ECO:0000256" key="1">
    <source>
        <dbReference type="SAM" id="MobiDB-lite"/>
    </source>
</evidence>